<keyword evidence="6 7" id="KW-0472">Membrane</keyword>
<reference evidence="9" key="1">
    <citation type="submission" date="2019-08" db="EMBL/GenBank/DDBJ databases">
        <title>Reference gene set and small RNA set construction with multiple tissues from Davidia involucrata Baill.</title>
        <authorList>
            <person name="Yang H."/>
            <person name="Zhou C."/>
            <person name="Li G."/>
            <person name="Wang J."/>
            <person name="Gao P."/>
            <person name="Wang M."/>
            <person name="Wang R."/>
            <person name="Zhao Y."/>
        </authorList>
    </citation>
    <scope>NUCLEOTIDE SEQUENCE</scope>
    <source>
        <tissue evidence="9">Mixed with DoveR01_LX</tissue>
    </source>
</reference>
<evidence type="ECO:0000256" key="3">
    <source>
        <dbReference type="ARBA" id="ARBA00022741"/>
    </source>
</evidence>
<proteinExistence type="predicted"/>
<evidence type="ECO:0000256" key="7">
    <source>
        <dbReference type="SAM" id="Phobius"/>
    </source>
</evidence>
<evidence type="ECO:0000256" key="2">
    <source>
        <dbReference type="ARBA" id="ARBA00022692"/>
    </source>
</evidence>
<dbReference type="GO" id="GO:0140359">
    <property type="term" value="F:ABC-type transporter activity"/>
    <property type="evidence" value="ECO:0007669"/>
    <property type="project" value="InterPro"/>
</dbReference>
<dbReference type="InterPro" id="IPR050173">
    <property type="entry name" value="ABC_transporter_C-like"/>
</dbReference>
<keyword evidence="5 7" id="KW-1133">Transmembrane helix</keyword>
<evidence type="ECO:0000256" key="1">
    <source>
        <dbReference type="ARBA" id="ARBA00022448"/>
    </source>
</evidence>
<keyword evidence="1" id="KW-0813">Transport</keyword>
<feature type="domain" description="ABC transmembrane type-1" evidence="8">
    <location>
        <begin position="1"/>
        <end position="97"/>
    </location>
</feature>
<evidence type="ECO:0000256" key="4">
    <source>
        <dbReference type="ARBA" id="ARBA00022840"/>
    </source>
</evidence>
<gene>
    <name evidence="9" type="ORF">Din_044668</name>
</gene>
<dbReference type="PANTHER" id="PTHR24223">
    <property type="entry name" value="ATP-BINDING CASSETTE SUB-FAMILY C"/>
    <property type="match status" value="1"/>
</dbReference>
<accession>A0A5B7C2V6</accession>
<dbReference type="AlphaFoldDB" id="A0A5B7C2V6"/>
<protein>
    <submittedName>
        <fullName evidence="9">Putative ABC transporter C family member 15 isoform X1</fullName>
    </submittedName>
</protein>
<keyword evidence="4" id="KW-0067">ATP-binding</keyword>
<sequence>MIGTRKAPILHHFSESISGAATIRCFNQEENFFVKNLSLIDDYSCIAFHNSATMEWLSVRINFLFNVSFFIVLIILVTLPSSSIDPSKLLLCLFLFICFR</sequence>
<dbReference type="PROSITE" id="PS50929">
    <property type="entry name" value="ABC_TM1F"/>
    <property type="match status" value="1"/>
</dbReference>
<dbReference type="InterPro" id="IPR036640">
    <property type="entry name" value="ABC1_TM_sf"/>
</dbReference>
<evidence type="ECO:0000256" key="6">
    <source>
        <dbReference type="ARBA" id="ARBA00023136"/>
    </source>
</evidence>
<dbReference type="Pfam" id="PF00664">
    <property type="entry name" value="ABC_membrane"/>
    <property type="match status" value="1"/>
</dbReference>
<evidence type="ECO:0000256" key="5">
    <source>
        <dbReference type="ARBA" id="ARBA00022989"/>
    </source>
</evidence>
<dbReference type="GO" id="GO:0005524">
    <property type="term" value="F:ATP binding"/>
    <property type="evidence" value="ECO:0007669"/>
    <property type="project" value="UniProtKB-KW"/>
</dbReference>
<name>A0A5B7C2V6_DAVIN</name>
<evidence type="ECO:0000259" key="8">
    <source>
        <dbReference type="PROSITE" id="PS50929"/>
    </source>
</evidence>
<organism evidence="9">
    <name type="scientific">Davidia involucrata</name>
    <name type="common">Dove tree</name>
    <dbReference type="NCBI Taxonomy" id="16924"/>
    <lineage>
        <taxon>Eukaryota</taxon>
        <taxon>Viridiplantae</taxon>
        <taxon>Streptophyta</taxon>
        <taxon>Embryophyta</taxon>
        <taxon>Tracheophyta</taxon>
        <taxon>Spermatophyta</taxon>
        <taxon>Magnoliopsida</taxon>
        <taxon>eudicotyledons</taxon>
        <taxon>Gunneridae</taxon>
        <taxon>Pentapetalae</taxon>
        <taxon>asterids</taxon>
        <taxon>Cornales</taxon>
        <taxon>Nyssaceae</taxon>
        <taxon>Davidia</taxon>
    </lineage>
</organism>
<dbReference type="SUPFAM" id="SSF90123">
    <property type="entry name" value="ABC transporter transmembrane region"/>
    <property type="match status" value="1"/>
</dbReference>
<feature type="transmembrane region" description="Helical" evidence="7">
    <location>
        <begin position="63"/>
        <end position="81"/>
    </location>
</feature>
<dbReference type="InterPro" id="IPR011527">
    <property type="entry name" value="ABC1_TM_dom"/>
</dbReference>
<keyword evidence="3" id="KW-0547">Nucleotide-binding</keyword>
<dbReference type="Gene3D" id="1.20.1560.10">
    <property type="entry name" value="ABC transporter type 1, transmembrane domain"/>
    <property type="match status" value="1"/>
</dbReference>
<evidence type="ECO:0000313" key="9">
    <source>
        <dbReference type="EMBL" id="MPA75227.1"/>
    </source>
</evidence>
<dbReference type="GO" id="GO:0016020">
    <property type="term" value="C:membrane"/>
    <property type="evidence" value="ECO:0007669"/>
    <property type="project" value="InterPro"/>
</dbReference>
<keyword evidence="2 7" id="KW-0812">Transmembrane</keyword>
<dbReference type="EMBL" id="GHES01044668">
    <property type="protein sequence ID" value="MPA75227.1"/>
    <property type="molecule type" value="Transcribed_RNA"/>
</dbReference>
<dbReference type="PANTHER" id="PTHR24223:SF222">
    <property type="entry name" value="OS01G0902100 PROTEIN"/>
    <property type="match status" value="1"/>
</dbReference>